<comment type="caution">
    <text evidence="4">The sequence shown here is derived from an EMBL/GenBank/DDBJ whole genome shotgun (WGS) entry which is preliminary data.</text>
</comment>
<name>A0AAD9JFP7_9ANNE</name>
<keyword evidence="5" id="KW-1185">Reference proteome</keyword>
<dbReference type="InterPro" id="IPR012462">
    <property type="entry name" value="UFSP1/2_DUB_cat"/>
</dbReference>
<evidence type="ECO:0000259" key="3">
    <source>
        <dbReference type="Pfam" id="PF07910"/>
    </source>
</evidence>
<sequence length="173" mass="19743">MDVMDLMIGFQHLDRDRSDNSQVPDVPSLRCIQQLLVNMGDKPDRFMDSREWIGSVEVGLVVDQLYNIPCKILHFTSGTDLCLNINMLEEHFRMKGSPVMIGGDSDTSSKCLLGTCRADDGKFMLILDPHYYGPEPDQNMLIESNMLLWRSVDSFMVDSFYNMCLPQYISKTS</sequence>
<reference evidence="4" key="1">
    <citation type="journal article" date="2023" name="Mol. Biol. Evol.">
        <title>Third-Generation Sequencing Reveals the Adaptive Role of the Epigenome in Three Deep-Sea Polychaetes.</title>
        <authorList>
            <person name="Perez M."/>
            <person name="Aroh O."/>
            <person name="Sun Y."/>
            <person name="Lan Y."/>
            <person name="Juniper S.K."/>
            <person name="Young C.R."/>
            <person name="Angers B."/>
            <person name="Qian P.Y."/>
        </authorList>
    </citation>
    <scope>NUCLEOTIDE SEQUENCE</scope>
    <source>
        <strain evidence="4">P08H-3</strain>
    </source>
</reference>
<dbReference type="AlphaFoldDB" id="A0AAD9JFP7"/>
<comment type="similarity">
    <text evidence="1">Belongs to the peptidase C78 family.</text>
</comment>
<evidence type="ECO:0000313" key="5">
    <source>
        <dbReference type="Proteomes" id="UP001208570"/>
    </source>
</evidence>
<dbReference type="PANTHER" id="PTHR48153:SF3">
    <property type="entry name" value="INACTIVE UFM1-SPECIFIC PROTEASE 1"/>
    <property type="match status" value="1"/>
</dbReference>
<dbReference type="GO" id="GO:0071567">
    <property type="term" value="F:deUFMylase activity"/>
    <property type="evidence" value="ECO:0007669"/>
    <property type="project" value="TreeGrafter"/>
</dbReference>
<dbReference type="EMBL" id="JAODUP010000347">
    <property type="protein sequence ID" value="KAK2151892.1"/>
    <property type="molecule type" value="Genomic_DNA"/>
</dbReference>
<gene>
    <name evidence="4" type="ORF">LSH36_347g02011</name>
</gene>
<evidence type="ECO:0000313" key="4">
    <source>
        <dbReference type="EMBL" id="KAK2151892.1"/>
    </source>
</evidence>
<keyword evidence="2" id="KW-0378">Hydrolase</keyword>
<evidence type="ECO:0000256" key="1">
    <source>
        <dbReference type="ARBA" id="ARBA00008552"/>
    </source>
</evidence>
<protein>
    <recommendedName>
        <fullName evidence="3">UFSP1/2/DUB catalytic domain-containing protein</fullName>
    </recommendedName>
</protein>
<feature type="domain" description="UFSP1/2/DUB catalytic" evidence="3">
    <location>
        <begin position="17"/>
        <end position="164"/>
    </location>
</feature>
<dbReference type="Gene3D" id="3.90.70.130">
    <property type="match status" value="1"/>
</dbReference>
<accession>A0AAD9JFP7</accession>
<evidence type="ECO:0000256" key="2">
    <source>
        <dbReference type="ARBA" id="ARBA00022801"/>
    </source>
</evidence>
<dbReference type="Proteomes" id="UP001208570">
    <property type="component" value="Unassembled WGS sequence"/>
</dbReference>
<dbReference type="Pfam" id="PF07910">
    <property type="entry name" value="Peptidase_C78"/>
    <property type="match status" value="1"/>
</dbReference>
<organism evidence="4 5">
    <name type="scientific">Paralvinella palmiformis</name>
    <dbReference type="NCBI Taxonomy" id="53620"/>
    <lineage>
        <taxon>Eukaryota</taxon>
        <taxon>Metazoa</taxon>
        <taxon>Spiralia</taxon>
        <taxon>Lophotrochozoa</taxon>
        <taxon>Annelida</taxon>
        <taxon>Polychaeta</taxon>
        <taxon>Sedentaria</taxon>
        <taxon>Canalipalpata</taxon>
        <taxon>Terebellida</taxon>
        <taxon>Terebelliformia</taxon>
        <taxon>Alvinellidae</taxon>
        <taxon>Paralvinella</taxon>
    </lineage>
</organism>
<proteinExistence type="inferred from homology"/>
<dbReference type="PANTHER" id="PTHR48153">
    <property type="entry name" value="UFM1-SPECIFIC PROTEASE 2"/>
    <property type="match status" value="1"/>
</dbReference>